<keyword evidence="2" id="KW-0479">Metal-binding</keyword>
<dbReference type="GO" id="GO:0005634">
    <property type="term" value="C:nucleus"/>
    <property type="evidence" value="ECO:0000318"/>
    <property type="project" value="GO_Central"/>
</dbReference>
<name>D8R579_SELML</name>
<evidence type="ECO:0000256" key="5">
    <source>
        <dbReference type="SAM" id="MobiDB-lite"/>
    </source>
</evidence>
<keyword evidence="7" id="KW-1185">Reference proteome</keyword>
<evidence type="ECO:0000256" key="3">
    <source>
        <dbReference type="ARBA" id="ARBA00022833"/>
    </source>
</evidence>
<dbReference type="AlphaFoldDB" id="D8R579"/>
<dbReference type="PANTHER" id="PTHR15464:SF1">
    <property type="entry name" value="TRANSCRIPTION FACTOR 19"/>
    <property type="match status" value="1"/>
</dbReference>
<dbReference type="HOGENOM" id="CLU_379200_0_0_1"/>
<feature type="region of interest" description="Disordered" evidence="5">
    <location>
        <begin position="693"/>
        <end position="734"/>
    </location>
</feature>
<evidence type="ECO:0000256" key="4">
    <source>
        <dbReference type="ARBA" id="ARBA00023242"/>
    </source>
</evidence>
<proteinExistence type="predicted"/>
<dbReference type="Gramene" id="EFJ32797">
    <property type="protein sequence ID" value="EFJ32797"/>
    <property type="gene ID" value="SELMODRAFT_407928"/>
</dbReference>
<dbReference type="InParanoid" id="D8R579"/>
<organism evidence="7">
    <name type="scientific">Selaginella moellendorffii</name>
    <name type="common">Spikemoss</name>
    <dbReference type="NCBI Taxonomy" id="88036"/>
    <lineage>
        <taxon>Eukaryota</taxon>
        <taxon>Viridiplantae</taxon>
        <taxon>Streptophyta</taxon>
        <taxon>Embryophyta</taxon>
        <taxon>Tracheophyta</taxon>
        <taxon>Lycopodiopsida</taxon>
        <taxon>Selaginellales</taxon>
        <taxon>Selaginellaceae</taxon>
        <taxon>Selaginella</taxon>
    </lineage>
</organism>
<accession>D8R579</accession>
<dbReference type="EMBL" id="GL377572">
    <property type="protein sequence ID" value="EFJ32797.1"/>
    <property type="molecule type" value="Genomic_DNA"/>
</dbReference>
<feature type="compositionally biased region" description="Basic residues" evidence="5">
    <location>
        <begin position="724"/>
        <end position="734"/>
    </location>
</feature>
<dbReference type="KEGG" id="smo:SELMODRAFT_407928"/>
<evidence type="ECO:0000313" key="6">
    <source>
        <dbReference type="EMBL" id="EFJ32797.1"/>
    </source>
</evidence>
<keyword evidence="4" id="KW-0539">Nucleus</keyword>
<dbReference type="InterPro" id="IPR013083">
    <property type="entry name" value="Znf_RING/FYVE/PHD"/>
</dbReference>
<dbReference type="GO" id="GO:0008270">
    <property type="term" value="F:zinc ion binding"/>
    <property type="evidence" value="ECO:0007669"/>
    <property type="project" value="UniProtKB-KW"/>
</dbReference>
<dbReference type="PANTHER" id="PTHR15464">
    <property type="entry name" value="TRANSCRIPTION FACTOR 19"/>
    <property type="match status" value="1"/>
</dbReference>
<feature type="compositionally biased region" description="Basic and acidic residues" evidence="5">
    <location>
        <begin position="693"/>
        <end position="705"/>
    </location>
</feature>
<evidence type="ECO:0000256" key="1">
    <source>
        <dbReference type="ARBA" id="ARBA00004123"/>
    </source>
</evidence>
<keyword evidence="3" id="KW-0862">Zinc</keyword>
<dbReference type="GO" id="GO:0010468">
    <property type="term" value="P:regulation of gene expression"/>
    <property type="evidence" value="ECO:0000318"/>
    <property type="project" value="GO_Central"/>
</dbReference>
<comment type="subcellular location">
    <subcellularLocation>
        <location evidence="1">Nucleus</location>
    </subcellularLocation>
</comment>
<evidence type="ECO:0008006" key="8">
    <source>
        <dbReference type="Google" id="ProtNLM"/>
    </source>
</evidence>
<dbReference type="Gene3D" id="3.30.40.10">
    <property type="entry name" value="Zinc/RING finger domain, C3HC4 (zinc finger)"/>
    <property type="match status" value="1"/>
</dbReference>
<protein>
    <recommendedName>
        <fullName evidence="8">PHD-type domain-containing protein</fullName>
    </recommendedName>
</protein>
<dbReference type="CDD" id="cd15517">
    <property type="entry name" value="PHD_TCF19_like"/>
    <property type="match status" value="1"/>
</dbReference>
<dbReference type="SUPFAM" id="SSF57903">
    <property type="entry name" value="FYVE/PHD zinc finger"/>
    <property type="match status" value="1"/>
</dbReference>
<reference evidence="6 7" key="1">
    <citation type="journal article" date="2011" name="Science">
        <title>The Selaginella genome identifies genetic changes associated with the evolution of vascular plants.</title>
        <authorList>
            <person name="Banks J.A."/>
            <person name="Nishiyama T."/>
            <person name="Hasebe M."/>
            <person name="Bowman J.L."/>
            <person name="Gribskov M."/>
            <person name="dePamphilis C."/>
            <person name="Albert V.A."/>
            <person name="Aono N."/>
            <person name="Aoyama T."/>
            <person name="Ambrose B.A."/>
            <person name="Ashton N.W."/>
            <person name="Axtell M.J."/>
            <person name="Barker E."/>
            <person name="Barker M.S."/>
            <person name="Bennetzen J.L."/>
            <person name="Bonawitz N.D."/>
            <person name="Chapple C."/>
            <person name="Cheng C."/>
            <person name="Correa L.G."/>
            <person name="Dacre M."/>
            <person name="DeBarry J."/>
            <person name="Dreyer I."/>
            <person name="Elias M."/>
            <person name="Engstrom E.M."/>
            <person name="Estelle M."/>
            <person name="Feng L."/>
            <person name="Finet C."/>
            <person name="Floyd S.K."/>
            <person name="Frommer W.B."/>
            <person name="Fujita T."/>
            <person name="Gramzow L."/>
            <person name="Gutensohn M."/>
            <person name="Harholt J."/>
            <person name="Hattori M."/>
            <person name="Heyl A."/>
            <person name="Hirai T."/>
            <person name="Hiwatashi Y."/>
            <person name="Ishikawa M."/>
            <person name="Iwata M."/>
            <person name="Karol K.G."/>
            <person name="Koehler B."/>
            <person name="Kolukisaoglu U."/>
            <person name="Kubo M."/>
            <person name="Kurata T."/>
            <person name="Lalonde S."/>
            <person name="Li K."/>
            <person name="Li Y."/>
            <person name="Litt A."/>
            <person name="Lyons E."/>
            <person name="Manning G."/>
            <person name="Maruyama T."/>
            <person name="Michael T.P."/>
            <person name="Mikami K."/>
            <person name="Miyazaki S."/>
            <person name="Morinaga S."/>
            <person name="Murata T."/>
            <person name="Mueller-Roeber B."/>
            <person name="Nelson D.R."/>
            <person name="Obara M."/>
            <person name="Oguri Y."/>
            <person name="Olmstead R.G."/>
            <person name="Onodera N."/>
            <person name="Petersen B.L."/>
            <person name="Pils B."/>
            <person name="Prigge M."/>
            <person name="Rensing S.A."/>
            <person name="Riano-Pachon D.M."/>
            <person name="Roberts A.W."/>
            <person name="Sato Y."/>
            <person name="Scheller H.V."/>
            <person name="Schulz B."/>
            <person name="Schulz C."/>
            <person name="Shakirov E.V."/>
            <person name="Shibagaki N."/>
            <person name="Shinohara N."/>
            <person name="Shippen D.E."/>
            <person name="Soerensen I."/>
            <person name="Sotooka R."/>
            <person name="Sugimoto N."/>
            <person name="Sugita M."/>
            <person name="Sumikawa N."/>
            <person name="Tanurdzic M."/>
            <person name="Theissen G."/>
            <person name="Ulvskov P."/>
            <person name="Wakazuki S."/>
            <person name="Weng J.K."/>
            <person name="Willats W.W."/>
            <person name="Wipf D."/>
            <person name="Wolf P.G."/>
            <person name="Yang L."/>
            <person name="Zimmer A.D."/>
            <person name="Zhu Q."/>
            <person name="Mitros T."/>
            <person name="Hellsten U."/>
            <person name="Loque D."/>
            <person name="Otillar R."/>
            <person name="Salamov A."/>
            <person name="Schmutz J."/>
            <person name="Shapiro H."/>
            <person name="Lindquist E."/>
            <person name="Lucas S."/>
            <person name="Rokhsar D."/>
            <person name="Grigoriev I.V."/>
        </authorList>
    </citation>
    <scope>NUCLEOTIDE SEQUENCE [LARGE SCALE GENOMIC DNA]</scope>
</reference>
<sequence length="734" mass="81969">MDLLAPTTSVRRVFVHPARTVVPQNVPISATVCEVPSRITDQSSLWVWLKNLHPDVESIYRAGSAMWVDVNEVSTSPLPPSFTLHVRRAPPAPSGPLSSTLASICRDAVAMATELISSYGVHGQREALTLQALSDPTKESIITTMESAETVAVMGRQCIGSLITFIRDSTIRRSKFNFVLGSASSGKTYSVRAASLFLFLEFVSSAHGRLMHVNGEEFSNSPALTLVRSLALGYHDSNAAHYYIQNLKDDKDANQVIKIMRKIVGGDNNRRLYLVLDGGPEISPEHAVLLRSIATFGAVVLCGKWQDFLKVQDRSLFINGGFNEVEITNYLAFMKADANTTKESIWWKTGWVPGLVATRSDRKYLETLKEYIRNLPSEDWPRFSKLISKGILEDDGDDDIFAEQATGLFYRGADGIARCLSEQLRSYAANQFMLVASPVDKEQIDEQIRLWTSVIQSDPGICSRIGLNTEQACILVARYKQPVIEYDQEASVTIAPAAVRQFRGSFTMAMTKGISGPTLFLPIHGTEKGLNCYYVADSHFVVIQFATGARAIEDHNRTRPRARELFVSDDKSRSHVLAWVVYCTSHWFETRKLDVAGGGELIYHEVYLNFGCFDKILACIDEKLEKLRDGKYGGEANPRCCVCNNQETLEDALWVQCENCECWYHQACEDLKDHCQGCLEVARKKEAKKAAKAQKEQARKAEEVQRPTVAAEVQEVEVHARDSRAKRRRKNASS</sequence>
<evidence type="ECO:0000256" key="2">
    <source>
        <dbReference type="ARBA" id="ARBA00022771"/>
    </source>
</evidence>
<dbReference type="InterPro" id="IPR011011">
    <property type="entry name" value="Znf_FYVE_PHD"/>
</dbReference>
<keyword evidence="2" id="KW-0863">Zinc-finger</keyword>
<dbReference type="InterPro" id="IPR042803">
    <property type="entry name" value="TCF19"/>
</dbReference>
<evidence type="ECO:0000313" key="7">
    <source>
        <dbReference type="Proteomes" id="UP000001514"/>
    </source>
</evidence>
<gene>
    <name evidence="6" type="ORF">SELMODRAFT_407928</name>
</gene>
<dbReference type="Proteomes" id="UP000001514">
    <property type="component" value="Unassembled WGS sequence"/>
</dbReference>